<keyword evidence="6" id="KW-1185">Reference proteome</keyword>
<feature type="signal peptide" evidence="3">
    <location>
        <begin position="1"/>
        <end position="18"/>
    </location>
</feature>
<accession>A0A167JJ66</accession>
<name>A0A167JJ66_PHYB8</name>
<gene>
    <name evidence="5" type="ORF">PHYBLDRAFT_189426</name>
</gene>
<evidence type="ECO:0000256" key="2">
    <source>
        <dbReference type="SAM" id="Phobius"/>
    </source>
</evidence>
<feature type="region of interest" description="Disordered" evidence="1">
    <location>
        <begin position="638"/>
        <end position="659"/>
    </location>
</feature>
<keyword evidence="2" id="KW-1133">Transmembrane helix</keyword>
<dbReference type="EMBL" id="KV441006">
    <property type="protein sequence ID" value="OAD66096.1"/>
    <property type="molecule type" value="Genomic_DNA"/>
</dbReference>
<dbReference type="VEuPathDB" id="FungiDB:PHYBLDRAFT_189426"/>
<sequence length="759" mass="84330">MAWSSLILLIYLGSIVNAQSNITQCSAQSDWQLNATRFYDPTSQLYLINGTLFTSQPVHPLSYVLSTRLKIGVKMTVQGNQSLCHSQCLITNRIPFVQKVITPDTSLPLGDISSTLEIIKDDTSMACFVVNSVGYQHPAWRTVFIYIPVAITVFAALNSFFQSFASLPETERDILLFTSNYANLPAALRLKTPGFFDVIHYCQSIVSLGQLNLAFPSFYPLFISNLGWSFGLFPNKWLDAAIYSIFPSDVSSQSNPTHQGLSFNKRQSFTDTPNSGPGVVGSHFLPVAGTGIANVALALGIDINGQFLTCLVYYLLILAGCLSVCLVIWLVLLVINIKYPRNINNISNSSNSLTNSNSSSIGSIGRSTSIRNRNKKYNNNNNTNVSRKMLDFTIGVGIRSLSLFYLPLLITSLYQLMLSSPWYLTFLAAIIVVFPLILLYGYIGFDLLSVRPSALVYSEPSLLLRFGSLYNTFADGKFYFFTATIVYKFIVSATVAMGQPNPVSQVTMMILVESAYYVLHWTQWPYADQAINIHYIMFGTLRLITTWMTIAFLPGLEVSLDARQWVAYIQIIIHAAALLIMFILPVKNLFILVTGMLDETLFDTSLPPPRMVLWRRRLYNPNNNEVHSGVMEKKVAEDAAYHQRRNSSKTGDQNGRGVGTGTRVDMNMGMGMGLNVGVDSHGSNIDNSGGFITSEAVRPSGHINEDCNDNNFGYRNGTAGHEDLDWDIRLPTQLDPDQPIFFKLPEGGQPYQDVATRAE</sequence>
<dbReference type="STRING" id="763407.A0A167JJ66"/>
<dbReference type="AlphaFoldDB" id="A0A167JJ66"/>
<evidence type="ECO:0000256" key="3">
    <source>
        <dbReference type="SAM" id="SignalP"/>
    </source>
</evidence>
<keyword evidence="3" id="KW-0732">Signal</keyword>
<feature type="transmembrane region" description="Helical" evidence="2">
    <location>
        <begin position="311"/>
        <end position="335"/>
    </location>
</feature>
<organism evidence="5 6">
    <name type="scientific">Phycomyces blakesleeanus (strain ATCC 8743b / DSM 1359 / FGSC 10004 / NBRC 33097 / NRRL 1555)</name>
    <dbReference type="NCBI Taxonomy" id="763407"/>
    <lineage>
        <taxon>Eukaryota</taxon>
        <taxon>Fungi</taxon>
        <taxon>Fungi incertae sedis</taxon>
        <taxon>Mucoromycota</taxon>
        <taxon>Mucoromycotina</taxon>
        <taxon>Mucoromycetes</taxon>
        <taxon>Mucorales</taxon>
        <taxon>Phycomycetaceae</taxon>
        <taxon>Phycomyces</taxon>
    </lineage>
</organism>
<dbReference type="GO" id="GO:0055085">
    <property type="term" value="P:transmembrane transport"/>
    <property type="evidence" value="ECO:0007669"/>
    <property type="project" value="TreeGrafter"/>
</dbReference>
<feature type="transmembrane region" description="Helical" evidence="2">
    <location>
        <begin position="478"/>
        <end position="497"/>
    </location>
</feature>
<feature type="domain" description="TRP C-terminal" evidence="4">
    <location>
        <begin position="180"/>
        <end position="592"/>
    </location>
</feature>
<dbReference type="InterPro" id="IPR040241">
    <property type="entry name" value="TRP_Flc/Pkd2-like"/>
</dbReference>
<proteinExistence type="predicted"/>
<feature type="transmembrane region" description="Helical" evidence="2">
    <location>
        <begin position="396"/>
        <end position="416"/>
    </location>
</feature>
<keyword evidence="2" id="KW-0472">Membrane</keyword>
<dbReference type="Pfam" id="PF06011">
    <property type="entry name" value="TRP"/>
    <property type="match status" value="1"/>
</dbReference>
<feature type="transmembrane region" description="Helical" evidence="2">
    <location>
        <begin position="422"/>
        <end position="443"/>
    </location>
</feature>
<evidence type="ECO:0000313" key="6">
    <source>
        <dbReference type="Proteomes" id="UP000077315"/>
    </source>
</evidence>
<dbReference type="InParanoid" id="A0A167JJ66"/>
<keyword evidence="2" id="KW-0812">Transmembrane</keyword>
<dbReference type="OrthoDB" id="2115177at2759"/>
<evidence type="ECO:0000313" key="5">
    <source>
        <dbReference type="EMBL" id="OAD66096.1"/>
    </source>
</evidence>
<dbReference type="GO" id="GO:0016020">
    <property type="term" value="C:membrane"/>
    <property type="evidence" value="ECO:0007669"/>
    <property type="project" value="TreeGrafter"/>
</dbReference>
<dbReference type="PANTHER" id="PTHR31145:SF6">
    <property type="entry name" value="INTEGRAL MEMBRANE PROTEIN (AFU_ORTHOLOGUE AFUA_7G01610)"/>
    <property type="match status" value="1"/>
</dbReference>
<dbReference type="PANTHER" id="PTHR31145">
    <property type="entry name" value="INTEGRAL MEMBRANE PROTEIN (AFU_ORTHOLOGUE AFUA_7G01610)"/>
    <property type="match status" value="1"/>
</dbReference>
<feature type="transmembrane region" description="Helical" evidence="2">
    <location>
        <begin position="533"/>
        <end position="553"/>
    </location>
</feature>
<dbReference type="Proteomes" id="UP000077315">
    <property type="component" value="Unassembled WGS sequence"/>
</dbReference>
<protein>
    <recommendedName>
        <fullName evidence="4">TRP C-terminal domain-containing protein</fullName>
    </recommendedName>
</protein>
<evidence type="ECO:0000256" key="1">
    <source>
        <dbReference type="SAM" id="MobiDB-lite"/>
    </source>
</evidence>
<reference evidence="6" key="1">
    <citation type="submission" date="2015-06" db="EMBL/GenBank/DDBJ databases">
        <title>Expansion of signal transduction pathways in fungi by whole-genome duplication.</title>
        <authorList>
            <consortium name="DOE Joint Genome Institute"/>
            <person name="Corrochano L.M."/>
            <person name="Kuo A."/>
            <person name="Marcet-Houben M."/>
            <person name="Polaino S."/>
            <person name="Salamov A."/>
            <person name="Villalobos J.M."/>
            <person name="Alvarez M.I."/>
            <person name="Avalos J."/>
            <person name="Benito E.P."/>
            <person name="Benoit I."/>
            <person name="Burger G."/>
            <person name="Camino L.P."/>
            <person name="Canovas D."/>
            <person name="Cerda-Olmedo E."/>
            <person name="Cheng J.-F."/>
            <person name="Dominguez A."/>
            <person name="Elias M."/>
            <person name="Eslava A.P."/>
            <person name="Glaser F."/>
            <person name="Grimwood J."/>
            <person name="Gutierrez G."/>
            <person name="Heitman J."/>
            <person name="Henrissat B."/>
            <person name="Iturriaga E.A."/>
            <person name="Lang B.F."/>
            <person name="Lavin J.L."/>
            <person name="Lee S."/>
            <person name="Li W."/>
            <person name="Lindquist E."/>
            <person name="Lopez-Garcia S."/>
            <person name="Luque E.M."/>
            <person name="Marcos A.T."/>
            <person name="Martin J."/>
            <person name="McCluskey K."/>
            <person name="Medina H.R."/>
            <person name="Miralles-Duran A."/>
            <person name="Miyazaki A."/>
            <person name="Munoz-Torres E."/>
            <person name="Oguiza J.A."/>
            <person name="Ohm R."/>
            <person name="Olmedo M."/>
            <person name="Orejas M."/>
            <person name="Ortiz-Castellanos L."/>
            <person name="Pisabarro A.G."/>
            <person name="Rodriguez-Romero J."/>
            <person name="Ruiz-Herrera J."/>
            <person name="Ruiz-Vazquez R."/>
            <person name="Sanz C."/>
            <person name="Schackwitz W."/>
            <person name="Schmutz J."/>
            <person name="Shahriari M."/>
            <person name="Shelest E."/>
            <person name="Silva-Franco F."/>
            <person name="Soanes D."/>
            <person name="Syed K."/>
            <person name="Tagua V.G."/>
            <person name="Talbot N.J."/>
            <person name="Thon M."/>
            <person name="De vries R.P."/>
            <person name="Wiebenga A."/>
            <person name="Yadav J.S."/>
            <person name="Braun E.L."/>
            <person name="Baker S."/>
            <person name="Garre V."/>
            <person name="Horwitz B."/>
            <person name="Torres-Martinez S."/>
            <person name="Idnurm A."/>
            <person name="Herrera-Estrella A."/>
            <person name="Gabaldon T."/>
            <person name="Grigoriev I.V."/>
        </authorList>
    </citation>
    <scope>NUCLEOTIDE SEQUENCE [LARGE SCALE GENOMIC DNA]</scope>
    <source>
        <strain evidence="6">NRRL 1555(-)</strain>
    </source>
</reference>
<dbReference type="RefSeq" id="XP_018284136.1">
    <property type="nucleotide sequence ID" value="XM_018439660.1"/>
</dbReference>
<dbReference type="InterPro" id="IPR010308">
    <property type="entry name" value="TRP_C"/>
</dbReference>
<evidence type="ECO:0000259" key="4">
    <source>
        <dbReference type="Pfam" id="PF06011"/>
    </source>
</evidence>
<feature type="transmembrane region" description="Helical" evidence="2">
    <location>
        <begin position="565"/>
        <end position="586"/>
    </location>
</feature>
<feature type="chain" id="PRO_5007888953" description="TRP C-terminal domain-containing protein" evidence="3">
    <location>
        <begin position="19"/>
        <end position="759"/>
    </location>
</feature>
<dbReference type="GeneID" id="29000566"/>